<sequence length="334" mass="36896">MKKLSFFLLCLFIVAPLLTPLKTSPLQQKKLRSPSQLYANIDMLKLEKDKVSRLNEKLKNAKLKPIKEFSASERKKIKNMKNKFASVSSQGDILQGKDSPVLNSGISFTSSDVTALAEDHRVKVTNTATSPYNAMVQINFKDASGDWYVCSGTFLNRTTVLTAAHCVFDSYTHKFHSYWSVYPGDNGTALPYGGWSSTKAYAPIGWINSTAPSEGEIYLRDVQYDYAVIKIDSSHSYHLPISSTSGIGDSIISYGYPTDKGEGSGYYYLYKSAGSITDVQYNAIIHSSYVTSGMSGGPILKSSSIISVNSTYNWSAKFGSTHVNTINEWKSLPY</sequence>
<dbReference type="InterPro" id="IPR009003">
    <property type="entry name" value="Peptidase_S1_PA"/>
</dbReference>
<proteinExistence type="inferred from homology"/>
<dbReference type="EMBL" id="JAIWJX010000002">
    <property type="protein sequence ID" value="MCK6258762.1"/>
    <property type="molecule type" value="Genomic_DNA"/>
</dbReference>
<dbReference type="Gene3D" id="2.40.10.10">
    <property type="entry name" value="Trypsin-like serine proteases"/>
    <property type="match status" value="2"/>
</dbReference>
<reference evidence="7" key="1">
    <citation type="submission" date="2021-09" db="EMBL/GenBank/DDBJ databases">
        <title>Genome analysis of Fictibacillus sp. KIGAM418 isolated from marine sediment.</title>
        <authorList>
            <person name="Seo M.-J."/>
            <person name="Cho E.-S."/>
            <person name="Hwang C.Y."/>
        </authorList>
    </citation>
    <scope>NUCLEOTIDE SEQUENCE</scope>
    <source>
        <strain evidence="7">KIGAM418</strain>
    </source>
</reference>
<comment type="caution">
    <text evidence="7">The sequence shown here is derived from an EMBL/GenBank/DDBJ whole genome shotgun (WGS) entry which is preliminary data.</text>
</comment>
<dbReference type="AlphaFoldDB" id="A0A9X2BGZ1"/>
<dbReference type="PANTHER" id="PTHR15462:SF8">
    <property type="entry name" value="SERINE PROTEASE"/>
    <property type="match status" value="1"/>
</dbReference>
<evidence type="ECO:0000313" key="8">
    <source>
        <dbReference type="Proteomes" id="UP001139011"/>
    </source>
</evidence>
<dbReference type="Pfam" id="PF13365">
    <property type="entry name" value="Trypsin_2"/>
    <property type="match status" value="1"/>
</dbReference>
<dbReference type="GO" id="GO:0006508">
    <property type="term" value="P:proteolysis"/>
    <property type="evidence" value="ECO:0007669"/>
    <property type="project" value="UniProtKB-KW"/>
</dbReference>
<evidence type="ECO:0000256" key="1">
    <source>
        <dbReference type="ARBA" id="ARBA00008764"/>
    </source>
</evidence>
<dbReference type="RefSeq" id="WP_248254004.1">
    <property type="nucleotide sequence ID" value="NZ_JAIWJX010000002.1"/>
</dbReference>
<keyword evidence="4 6" id="KW-0378">Hydrolase</keyword>
<evidence type="ECO:0000256" key="3">
    <source>
        <dbReference type="ARBA" id="ARBA00022729"/>
    </source>
</evidence>
<keyword evidence="3" id="KW-0732">Signal</keyword>
<evidence type="ECO:0000256" key="5">
    <source>
        <dbReference type="ARBA" id="ARBA00022825"/>
    </source>
</evidence>
<evidence type="ECO:0000256" key="6">
    <source>
        <dbReference type="RuleBase" id="RU004296"/>
    </source>
</evidence>
<evidence type="ECO:0000256" key="2">
    <source>
        <dbReference type="ARBA" id="ARBA00022670"/>
    </source>
</evidence>
<evidence type="ECO:0000256" key="4">
    <source>
        <dbReference type="ARBA" id="ARBA00022801"/>
    </source>
</evidence>
<dbReference type="InterPro" id="IPR008256">
    <property type="entry name" value="Peptidase_S1B"/>
</dbReference>
<dbReference type="EC" id="3.4.21.-" evidence="6"/>
<name>A0A9X2BGZ1_9BACL</name>
<dbReference type="PANTHER" id="PTHR15462">
    <property type="entry name" value="SERINE PROTEASE"/>
    <property type="match status" value="1"/>
</dbReference>
<comment type="similarity">
    <text evidence="1 6">Belongs to the peptidase S1B family.</text>
</comment>
<organism evidence="7 8">
    <name type="scientific">Fictibacillus marinisediminis</name>
    <dbReference type="NCBI Taxonomy" id="2878389"/>
    <lineage>
        <taxon>Bacteria</taxon>
        <taxon>Bacillati</taxon>
        <taxon>Bacillota</taxon>
        <taxon>Bacilli</taxon>
        <taxon>Bacillales</taxon>
        <taxon>Fictibacillaceae</taxon>
        <taxon>Fictibacillus</taxon>
    </lineage>
</organism>
<protein>
    <recommendedName>
        <fullName evidence="6">Serine protease</fullName>
        <ecNumber evidence="6">3.4.21.-</ecNumber>
    </recommendedName>
</protein>
<dbReference type="Proteomes" id="UP001139011">
    <property type="component" value="Unassembled WGS sequence"/>
</dbReference>
<keyword evidence="5 6" id="KW-0720">Serine protease</keyword>
<accession>A0A9X2BGZ1</accession>
<keyword evidence="2 6" id="KW-0645">Protease</keyword>
<dbReference type="InterPro" id="IPR050966">
    <property type="entry name" value="Glutamyl_endopeptidase"/>
</dbReference>
<evidence type="ECO:0000313" key="7">
    <source>
        <dbReference type="EMBL" id="MCK6258762.1"/>
    </source>
</evidence>
<gene>
    <name evidence="7" type="ORF">LCY76_19525</name>
</gene>
<dbReference type="SUPFAM" id="SSF50494">
    <property type="entry name" value="Trypsin-like serine proteases"/>
    <property type="match status" value="1"/>
</dbReference>
<dbReference type="InterPro" id="IPR043504">
    <property type="entry name" value="Peptidase_S1_PA_chymotrypsin"/>
</dbReference>
<dbReference type="PROSITE" id="PS00134">
    <property type="entry name" value="TRYPSIN_HIS"/>
    <property type="match status" value="1"/>
</dbReference>
<keyword evidence="8" id="KW-1185">Reference proteome</keyword>
<dbReference type="InterPro" id="IPR018114">
    <property type="entry name" value="TRYPSIN_HIS"/>
</dbReference>
<dbReference type="PRINTS" id="PR00839">
    <property type="entry name" value="V8PROTEASE"/>
</dbReference>
<dbReference type="GO" id="GO:0004252">
    <property type="term" value="F:serine-type endopeptidase activity"/>
    <property type="evidence" value="ECO:0007669"/>
    <property type="project" value="InterPro"/>
</dbReference>